<accession>A0A6P6VBZ3</accession>
<protein>
    <recommendedName>
        <fullName evidence="8">Reverse transcriptase RNase H-like domain-containing protein</fullName>
    </recommendedName>
</protein>
<dbReference type="GO" id="GO:0003676">
    <property type="term" value="F:nucleic acid binding"/>
    <property type="evidence" value="ECO:0007669"/>
    <property type="project" value="InterPro"/>
</dbReference>
<reference evidence="9" key="1">
    <citation type="journal article" date="2025" name="Foods">
        <title>Unveiling the Microbial Signatures of Arabica Coffee Cherries: Insights into Ripeness Specific Diversity, Functional Traits, and Implications for Quality and Safety.</title>
        <authorList>
            <consortium name="RefSeq"/>
            <person name="Tenea G.N."/>
            <person name="Cifuentes V."/>
            <person name="Reyes P."/>
            <person name="Cevallos-Vallejos M."/>
        </authorList>
    </citation>
    <scope>NUCLEOTIDE SEQUENCE [LARGE SCALE GENOMIC DNA]</scope>
</reference>
<keyword evidence="2" id="KW-0548">Nucleotidyltransferase</keyword>
<dbReference type="AlphaFoldDB" id="A0A6P6VBZ3"/>
<keyword evidence="1" id="KW-0808">Transferase</keyword>
<reference evidence="10 11" key="2">
    <citation type="submission" date="2025-05" db="UniProtKB">
        <authorList>
            <consortium name="RefSeq"/>
        </authorList>
    </citation>
    <scope>IDENTIFICATION</scope>
    <source>
        <tissue evidence="10 11">Leaves</tissue>
    </source>
</reference>
<dbReference type="Gene3D" id="4.10.60.10">
    <property type="entry name" value="Zinc finger, CCHC-type"/>
    <property type="match status" value="1"/>
</dbReference>
<evidence type="ECO:0000256" key="2">
    <source>
        <dbReference type="ARBA" id="ARBA00022695"/>
    </source>
</evidence>
<dbReference type="SUPFAM" id="SSF57756">
    <property type="entry name" value="Retrovirus zinc finger-like domains"/>
    <property type="match status" value="1"/>
</dbReference>
<dbReference type="OrthoDB" id="1751327at2759"/>
<evidence type="ECO:0000256" key="6">
    <source>
        <dbReference type="ARBA" id="ARBA00022918"/>
    </source>
</evidence>
<evidence type="ECO:0000256" key="7">
    <source>
        <dbReference type="SAM" id="MobiDB-lite"/>
    </source>
</evidence>
<evidence type="ECO:0000256" key="4">
    <source>
        <dbReference type="ARBA" id="ARBA00022759"/>
    </source>
</evidence>
<dbReference type="InterPro" id="IPR041373">
    <property type="entry name" value="RT_RNaseH"/>
</dbReference>
<dbReference type="PANTHER" id="PTHR15503">
    <property type="entry name" value="LDOC1 RELATED"/>
    <property type="match status" value="1"/>
</dbReference>
<dbReference type="CDD" id="cd09274">
    <property type="entry name" value="RNase_HI_RT_Ty3"/>
    <property type="match status" value="1"/>
</dbReference>
<gene>
    <name evidence="10" type="primary">LOC113719428</name>
    <name evidence="11" type="synonym">LOC140021185</name>
</gene>
<feature type="domain" description="Reverse transcriptase RNase H-like" evidence="8">
    <location>
        <begin position="371"/>
        <end position="432"/>
    </location>
</feature>
<dbReference type="Gene3D" id="3.10.10.10">
    <property type="entry name" value="HIV Type 1 Reverse Transcriptase, subunit A, domain 1"/>
    <property type="match status" value="1"/>
</dbReference>
<evidence type="ECO:0000313" key="9">
    <source>
        <dbReference type="Proteomes" id="UP001652660"/>
    </source>
</evidence>
<dbReference type="InterPro" id="IPR036875">
    <property type="entry name" value="Znf_CCHC_sf"/>
</dbReference>
<evidence type="ECO:0000256" key="3">
    <source>
        <dbReference type="ARBA" id="ARBA00022722"/>
    </source>
</evidence>
<sequence>MPPTKSGRGAGGGRFSSTSRGSAPRGSAQRGGQSGRGQGRGFPQGGQISTPRVTCGYCGKPNHTKNECWRKARKCLRYGGVDHQIVNCPLISDTQSTARSNPKPTTAGGARSRVPARVYSLDQPTVPEPTKVIEGTIPVFHWLARILIDPGATHSFVNPAFMFGIDLKVERLPYDLEVRTPTDNQILLANEMYRNCDIWVGMDWLAHYHARVDCRMKVVEFCIPGEATLKLDVRGMIASSALISGIRARKLLSRGARGYLAFLINTPGEKIKLEDMPVISEYPDVFPEELESLPPEREIEFKVDLVPGTTPISKTPYRMAPADLKELKVQLQDLLERGFIHESESPWEAPVLFVKKKDGSLRLCIDYRGLNANYPTHDLELAAVVFALKKWRHYLYGVTFEVYTDHKSLKYLFSQKELNLKQRRWVEFLEDYDCTINYHPGKANVVADALSRKAQLASSMVREWSLLEEVCEWRSRLEPKKVIFGNIEVKSALMERIKEGQVKDPIV</sequence>
<feature type="compositionally biased region" description="Gly residues" evidence="7">
    <location>
        <begin position="32"/>
        <end position="44"/>
    </location>
</feature>
<keyword evidence="6" id="KW-0695">RNA-directed DNA polymerase</keyword>
<keyword evidence="3" id="KW-0540">Nuclease</keyword>
<dbReference type="Pfam" id="PF17917">
    <property type="entry name" value="RT_RNaseH"/>
    <property type="match status" value="1"/>
</dbReference>
<dbReference type="SUPFAM" id="SSF56672">
    <property type="entry name" value="DNA/RNA polymerases"/>
    <property type="match status" value="1"/>
</dbReference>
<keyword evidence="9" id="KW-1185">Reference proteome</keyword>
<feature type="compositionally biased region" description="Low complexity" evidence="7">
    <location>
        <begin position="15"/>
        <end position="31"/>
    </location>
</feature>
<dbReference type="InterPro" id="IPR043502">
    <property type="entry name" value="DNA/RNA_pol_sf"/>
</dbReference>
<evidence type="ECO:0000256" key="5">
    <source>
        <dbReference type="ARBA" id="ARBA00022801"/>
    </source>
</evidence>
<evidence type="ECO:0000313" key="10">
    <source>
        <dbReference type="RefSeq" id="XP_027100439.2"/>
    </source>
</evidence>
<dbReference type="InterPro" id="IPR032567">
    <property type="entry name" value="RTL1-rel"/>
</dbReference>
<dbReference type="RefSeq" id="XP_071928056.1">
    <property type="nucleotide sequence ID" value="XM_072071955.1"/>
</dbReference>
<dbReference type="Proteomes" id="UP001652660">
    <property type="component" value="Chromosome 11e"/>
</dbReference>
<proteinExistence type="predicted"/>
<name>A0A6P6VBZ3_COFAR</name>
<evidence type="ECO:0000259" key="8">
    <source>
        <dbReference type="Pfam" id="PF17917"/>
    </source>
</evidence>
<feature type="region of interest" description="Disordered" evidence="7">
    <location>
        <begin position="1"/>
        <end position="53"/>
    </location>
</feature>
<organism evidence="9 10">
    <name type="scientific">Coffea arabica</name>
    <name type="common">Arabian coffee</name>
    <dbReference type="NCBI Taxonomy" id="13443"/>
    <lineage>
        <taxon>Eukaryota</taxon>
        <taxon>Viridiplantae</taxon>
        <taxon>Streptophyta</taxon>
        <taxon>Embryophyta</taxon>
        <taxon>Tracheophyta</taxon>
        <taxon>Spermatophyta</taxon>
        <taxon>Magnoliopsida</taxon>
        <taxon>eudicotyledons</taxon>
        <taxon>Gunneridae</taxon>
        <taxon>Pentapetalae</taxon>
        <taxon>asterids</taxon>
        <taxon>lamiids</taxon>
        <taxon>Gentianales</taxon>
        <taxon>Rubiaceae</taxon>
        <taxon>Ixoroideae</taxon>
        <taxon>Gardenieae complex</taxon>
        <taxon>Bertiereae - Coffeeae clade</taxon>
        <taxon>Coffeeae</taxon>
        <taxon>Coffea</taxon>
    </lineage>
</organism>
<dbReference type="PANTHER" id="PTHR15503:SF45">
    <property type="entry name" value="RNA-DIRECTED DNA POLYMERASE HOMOLOG"/>
    <property type="match status" value="1"/>
</dbReference>
<evidence type="ECO:0000256" key="1">
    <source>
        <dbReference type="ARBA" id="ARBA00022679"/>
    </source>
</evidence>
<dbReference type="RefSeq" id="XP_027100439.2">
    <property type="nucleotide sequence ID" value="XM_027244638.2"/>
</dbReference>
<evidence type="ECO:0000313" key="11">
    <source>
        <dbReference type="RefSeq" id="XP_071928056.1"/>
    </source>
</evidence>
<keyword evidence="5" id="KW-0378">Hydrolase</keyword>
<dbReference type="Proteomes" id="UP001652660">
    <property type="component" value="Chromosome 11c"/>
</dbReference>
<dbReference type="GeneID" id="113719428"/>
<dbReference type="Pfam" id="PF08284">
    <property type="entry name" value="RVP_2"/>
    <property type="match status" value="1"/>
</dbReference>
<dbReference type="GO" id="GO:0008270">
    <property type="term" value="F:zinc ion binding"/>
    <property type="evidence" value="ECO:0007669"/>
    <property type="project" value="InterPro"/>
</dbReference>
<keyword evidence="4" id="KW-0255">Endonuclease</keyword>